<keyword evidence="3" id="KW-0808">Transferase</keyword>
<protein>
    <submittedName>
        <fullName evidence="3">Glycosyltransferase</fullName>
    </submittedName>
</protein>
<dbReference type="InterPro" id="IPR050194">
    <property type="entry name" value="Glycosyltransferase_grp1"/>
</dbReference>
<dbReference type="Proteomes" id="UP000280307">
    <property type="component" value="Unassembled WGS sequence"/>
</dbReference>
<name>A0A426U130_9CHLR</name>
<organism evidence="3 4">
    <name type="scientific">Candidatus Viridilinea halotolerans</name>
    <dbReference type="NCBI Taxonomy" id="2491704"/>
    <lineage>
        <taxon>Bacteria</taxon>
        <taxon>Bacillati</taxon>
        <taxon>Chloroflexota</taxon>
        <taxon>Chloroflexia</taxon>
        <taxon>Chloroflexales</taxon>
        <taxon>Chloroflexineae</taxon>
        <taxon>Oscillochloridaceae</taxon>
        <taxon>Candidatus Viridilinea</taxon>
    </lineage>
</organism>
<evidence type="ECO:0000313" key="4">
    <source>
        <dbReference type="Proteomes" id="UP000280307"/>
    </source>
</evidence>
<feature type="domain" description="Glycosyltransferase subfamily 4-like N-terminal" evidence="2">
    <location>
        <begin position="17"/>
        <end position="244"/>
    </location>
</feature>
<evidence type="ECO:0000259" key="1">
    <source>
        <dbReference type="Pfam" id="PF00534"/>
    </source>
</evidence>
<feature type="domain" description="Glycosyl transferase family 1" evidence="1">
    <location>
        <begin position="259"/>
        <end position="408"/>
    </location>
</feature>
<dbReference type="Gene3D" id="3.40.50.2000">
    <property type="entry name" value="Glycogen Phosphorylase B"/>
    <property type="match status" value="2"/>
</dbReference>
<dbReference type="Pfam" id="PF00534">
    <property type="entry name" value="Glycos_transf_1"/>
    <property type="match status" value="1"/>
</dbReference>
<accession>A0A426U130</accession>
<proteinExistence type="predicted"/>
<dbReference type="AlphaFoldDB" id="A0A426U130"/>
<evidence type="ECO:0000259" key="2">
    <source>
        <dbReference type="Pfam" id="PF13439"/>
    </source>
</evidence>
<dbReference type="CDD" id="cd03823">
    <property type="entry name" value="GT4_ExpE7-like"/>
    <property type="match status" value="1"/>
</dbReference>
<dbReference type="EMBL" id="RSAS01000365">
    <property type="protein sequence ID" value="RRR72967.1"/>
    <property type="molecule type" value="Genomic_DNA"/>
</dbReference>
<dbReference type="Pfam" id="PF13439">
    <property type="entry name" value="Glyco_transf_4"/>
    <property type="match status" value="1"/>
</dbReference>
<dbReference type="SUPFAM" id="SSF53756">
    <property type="entry name" value="UDP-Glycosyltransferase/glycogen phosphorylase"/>
    <property type="match status" value="1"/>
</dbReference>
<dbReference type="PANTHER" id="PTHR45947:SF13">
    <property type="entry name" value="TRANSFERASE"/>
    <property type="match status" value="1"/>
</dbReference>
<dbReference type="InterPro" id="IPR001296">
    <property type="entry name" value="Glyco_trans_1"/>
</dbReference>
<comment type="caution">
    <text evidence="3">The sequence shown here is derived from an EMBL/GenBank/DDBJ whole genome shotgun (WGS) entry which is preliminary data.</text>
</comment>
<reference evidence="3 4" key="1">
    <citation type="submission" date="2018-12" db="EMBL/GenBank/DDBJ databases">
        <title>Genome Sequence of Candidatus Viridilinea halotolerans isolated from saline sulfide-rich spring.</title>
        <authorList>
            <person name="Grouzdev D.S."/>
            <person name="Burganskaya E.I."/>
            <person name="Krutkina M.S."/>
            <person name="Sukhacheva M.V."/>
            <person name="Gorlenko V.M."/>
        </authorList>
    </citation>
    <scope>NUCLEOTIDE SEQUENCE [LARGE SCALE GENOMIC DNA]</scope>
    <source>
        <strain evidence="3">Chok-6</strain>
    </source>
</reference>
<dbReference type="PANTHER" id="PTHR45947">
    <property type="entry name" value="SULFOQUINOVOSYL TRANSFERASE SQD2"/>
    <property type="match status" value="1"/>
</dbReference>
<dbReference type="InterPro" id="IPR028098">
    <property type="entry name" value="Glyco_trans_4-like_N"/>
</dbReference>
<evidence type="ECO:0000313" key="3">
    <source>
        <dbReference type="EMBL" id="RRR72967.1"/>
    </source>
</evidence>
<dbReference type="GO" id="GO:0016757">
    <property type="term" value="F:glycosyltransferase activity"/>
    <property type="evidence" value="ECO:0007669"/>
    <property type="project" value="InterPro"/>
</dbReference>
<sequence length="436" mass="47944">MRILLAIHHFPPRYSAGAELYTYRLALWLLAHGHAVEVVCVETLDATQAAGVRAELTHYQEIPVWRLHLGLRGAPPDWSYANPLVAAWLAAHVQTNRPDLLHLHSGYLIGAGVLEVAHAQAIPSIVTLHDYWFLCPRITLLRGDGKICYTIPDNPAGCAWCLRLEQRRHRLPDRWSHGAAGWIWMALASDSDGAQHAARRAYLQRTLGLAQLALAPSRFLANQFTAWLPAERLRVMRLGIDTARLQDAAPPLTSPTLRLAYIGQIAPHKGVHVLVAAFQRLKSQSRPVSLTLHGGLANFPDYVKQLQAAIGNDARITLAGPFSSDQTATVLGNCDVVIVPSIWYENSPLAILEAHASGRPVVTSALGGMAELVRDEIDGLHFRPGDANDLARQLERLRNEPALLEHLRTGIRPAVSVDAEMAELMAIYAQVAQMQC</sequence>
<gene>
    <name evidence="3" type="ORF">EI684_09520</name>
</gene>